<accession>A0A1E5XNI1</accession>
<dbReference type="RefSeq" id="WP_069910611.1">
    <property type="nucleotide sequence ID" value="NZ_LAJE02000226.1"/>
</dbReference>
<dbReference type="Proteomes" id="UP000095463">
    <property type="component" value="Unassembled WGS sequence"/>
</dbReference>
<feature type="chain" id="PRO_5009190340" evidence="1">
    <location>
        <begin position="34"/>
        <end position="208"/>
    </location>
</feature>
<keyword evidence="3" id="KW-1185">Reference proteome</keyword>
<dbReference type="InterPro" id="IPR006311">
    <property type="entry name" value="TAT_signal"/>
</dbReference>
<gene>
    <name evidence="2" type="ORF">VW23_022665</name>
</gene>
<dbReference type="EMBL" id="LAJE02000226">
    <property type="protein sequence ID" value="OEO30166.1"/>
    <property type="molecule type" value="Genomic_DNA"/>
</dbReference>
<evidence type="ECO:0000313" key="3">
    <source>
        <dbReference type="Proteomes" id="UP000095463"/>
    </source>
</evidence>
<evidence type="ECO:0000256" key="1">
    <source>
        <dbReference type="SAM" id="SignalP"/>
    </source>
</evidence>
<organism evidence="2 3">
    <name type="scientific">Devosia insulae DS-56</name>
    <dbReference type="NCBI Taxonomy" id="1116389"/>
    <lineage>
        <taxon>Bacteria</taxon>
        <taxon>Pseudomonadati</taxon>
        <taxon>Pseudomonadota</taxon>
        <taxon>Alphaproteobacteria</taxon>
        <taxon>Hyphomicrobiales</taxon>
        <taxon>Devosiaceae</taxon>
        <taxon>Devosia</taxon>
    </lineage>
</organism>
<name>A0A1E5XNI1_9HYPH</name>
<evidence type="ECO:0000313" key="2">
    <source>
        <dbReference type="EMBL" id="OEO30166.1"/>
    </source>
</evidence>
<keyword evidence="1" id="KW-0732">Signal</keyword>
<proteinExistence type="predicted"/>
<protein>
    <submittedName>
        <fullName evidence="2">Uncharacterized protein</fullName>
    </submittedName>
</protein>
<comment type="caution">
    <text evidence="2">The sequence shown here is derived from an EMBL/GenBank/DDBJ whole genome shotgun (WGS) entry which is preliminary data.</text>
</comment>
<reference evidence="2 3" key="1">
    <citation type="journal article" date="2015" name="Genome Announc.">
        <title>Genome Assemblies of Three Soil-Associated Devosia species: D. insulae, D. limi, and D. soli.</title>
        <authorList>
            <person name="Hassan Y.I."/>
            <person name="Lepp D."/>
            <person name="Zhou T."/>
        </authorList>
    </citation>
    <scope>NUCLEOTIDE SEQUENCE [LARGE SCALE GENOMIC DNA]</scope>
    <source>
        <strain evidence="2 3">DS-56</strain>
    </source>
</reference>
<sequence length="208" mass="22564">MNVTRLTRRLALLSLPIAIAVAAPLAATTPAHAGSNMAKVDIVAEGIDMEPIYVDSRASGYTGSEQKAHKYMVRVFAKAAGQNRVWKVQIYGIGKNNSLFEKNVGRSEGWDVYGKSLEVHAKPGSLSWMTTPKTACDNLMKEKIAEGMTKAQVLSNDRKTTALAFIGFAAYADTKRNNKQGDHDSAQGGYSHLDNSAYQVRVVCRAAL</sequence>
<dbReference type="PROSITE" id="PS51318">
    <property type="entry name" value="TAT"/>
    <property type="match status" value="1"/>
</dbReference>
<feature type="signal peptide" evidence="1">
    <location>
        <begin position="1"/>
        <end position="33"/>
    </location>
</feature>
<dbReference type="AlphaFoldDB" id="A0A1E5XNI1"/>